<organism evidence="2 3">
    <name type="scientific">Micromonospora aurantiaca</name>
    <name type="common">nom. illeg.</name>
    <dbReference type="NCBI Taxonomy" id="47850"/>
    <lineage>
        <taxon>Bacteria</taxon>
        <taxon>Bacillati</taxon>
        <taxon>Actinomycetota</taxon>
        <taxon>Actinomycetes</taxon>
        <taxon>Micromonosporales</taxon>
        <taxon>Micromonosporaceae</taxon>
        <taxon>Micromonospora</taxon>
    </lineage>
</organism>
<evidence type="ECO:0000313" key="3">
    <source>
        <dbReference type="Proteomes" id="UP000253958"/>
    </source>
</evidence>
<feature type="region of interest" description="Disordered" evidence="1">
    <location>
        <begin position="83"/>
        <end position="102"/>
    </location>
</feature>
<proteinExistence type="predicted"/>
<dbReference type="AlphaFoldDB" id="A0A6N3JX18"/>
<protein>
    <submittedName>
        <fullName evidence="2">Uncharacterized protein</fullName>
    </submittedName>
</protein>
<accession>A0A6N3JX18</accession>
<dbReference type="RefSeq" id="WP_114918963.1">
    <property type="nucleotide sequence ID" value="NZ_CP031263.1"/>
</dbReference>
<sequence length="102" mass="10812">MPRNVDPSPENTRTDRHRWFTLSVVFNSRPRDTNVNDPEIVCAASGGDTNCTTSAVEVFATDPDTVSVADPCTAASVRRTASAVDDQPASNAGDWAGTVEAT</sequence>
<gene>
    <name evidence="2" type="ORF">DVH21_05355</name>
</gene>
<reference evidence="2 3" key="2">
    <citation type="submission" date="2018-08" db="EMBL/GenBank/DDBJ databases">
        <title>Streptomyces kandeliansis sp. nov., an endophytic bacterium isolated from mangrove plant.</title>
        <authorList>
            <person name="Wang R."/>
        </authorList>
    </citation>
    <scope>NUCLEOTIDE SEQUENCE [LARGE SCALE GENOMIC DNA]</scope>
    <source>
        <strain evidence="3">H14(2018)</strain>
    </source>
</reference>
<evidence type="ECO:0000256" key="1">
    <source>
        <dbReference type="SAM" id="MobiDB-lite"/>
    </source>
</evidence>
<dbReference type="Proteomes" id="UP000253958">
    <property type="component" value="Chromosome"/>
</dbReference>
<name>A0A6N3JX18_9ACTN</name>
<reference evidence="2 3" key="1">
    <citation type="submission" date="2018-07" db="EMBL/GenBank/DDBJ databases">
        <authorList>
            <person name="Ye Y."/>
        </authorList>
    </citation>
    <scope>NUCLEOTIDE SEQUENCE [LARGE SCALE GENOMIC DNA]</scope>
    <source>
        <strain evidence="3">H14(2018)</strain>
    </source>
</reference>
<evidence type="ECO:0000313" key="2">
    <source>
        <dbReference type="EMBL" id="AXH89409.1"/>
    </source>
</evidence>
<dbReference type="EMBL" id="CP031263">
    <property type="protein sequence ID" value="AXH89409.1"/>
    <property type="molecule type" value="Genomic_DNA"/>
</dbReference>